<evidence type="ECO:0000313" key="3">
    <source>
        <dbReference type="EMBL" id="KAE9061861.1"/>
    </source>
</evidence>
<protein>
    <recommendedName>
        <fullName evidence="14">Secreted protein</fullName>
    </recommendedName>
</protein>
<dbReference type="AlphaFoldDB" id="A0A6A3Y7H3"/>
<evidence type="ECO:0008006" key="14">
    <source>
        <dbReference type="Google" id="ProtNLM"/>
    </source>
</evidence>
<dbReference type="Proteomes" id="UP000433483">
    <property type="component" value="Unassembled WGS sequence"/>
</dbReference>
<keyword evidence="1" id="KW-0732">Signal</keyword>
<evidence type="ECO:0000313" key="2">
    <source>
        <dbReference type="EMBL" id="KAE8932249.1"/>
    </source>
</evidence>
<name>A0A6A3Y7H3_9STRA</name>
<dbReference type="Proteomes" id="UP000437068">
    <property type="component" value="Unassembled WGS sequence"/>
</dbReference>
<dbReference type="EMBL" id="QXGD01001142">
    <property type="protein sequence ID" value="KAE9213602.1"/>
    <property type="molecule type" value="Genomic_DNA"/>
</dbReference>
<dbReference type="EMBL" id="QXGE01001036">
    <property type="protein sequence ID" value="KAE9298889.1"/>
    <property type="molecule type" value="Genomic_DNA"/>
</dbReference>
<organism evidence="6 11">
    <name type="scientific">Phytophthora fragariae</name>
    <dbReference type="NCBI Taxonomy" id="53985"/>
    <lineage>
        <taxon>Eukaryota</taxon>
        <taxon>Sar</taxon>
        <taxon>Stramenopiles</taxon>
        <taxon>Oomycota</taxon>
        <taxon>Peronosporomycetes</taxon>
        <taxon>Peronosporales</taxon>
        <taxon>Peronosporaceae</taxon>
        <taxon>Phytophthora</taxon>
    </lineage>
</organism>
<evidence type="ECO:0000313" key="7">
    <source>
        <dbReference type="EMBL" id="KAE9298889.1"/>
    </source>
</evidence>
<evidence type="ECO:0000313" key="11">
    <source>
        <dbReference type="Proteomes" id="UP000440367"/>
    </source>
</evidence>
<evidence type="ECO:0000313" key="6">
    <source>
        <dbReference type="EMBL" id="KAE9213602.1"/>
    </source>
</evidence>
<dbReference type="Proteomes" id="UP000440732">
    <property type="component" value="Unassembled WGS sequence"/>
</dbReference>
<evidence type="ECO:0000256" key="1">
    <source>
        <dbReference type="SAM" id="SignalP"/>
    </source>
</evidence>
<feature type="signal peptide" evidence="1">
    <location>
        <begin position="1"/>
        <end position="18"/>
    </location>
</feature>
<dbReference type="EMBL" id="QXGA01006087">
    <property type="protein sequence ID" value="KAE9064431.1"/>
    <property type="molecule type" value="Genomic_DNA"/>
</dbReference>
<evidence type="ECO:0000313" key="9">
    <source>
        <dbReference type="Proteomes" id="UP000433483"/>
    </source>
</evidence>
<reference evidence="8 9" key="1">
    <citation type="submission" date="2018-08" db="EMBL/GenBank/DDBJ databases">
        <title>Genomic investigation of the strawberry pathogen Phytophthora fragariae indicates pathogenicity is determined by transcriptional variation in three key races.</title>
        <authorList>
            <person name="Adams T.M."/>
            <person name="Armitage A.D."/>
            <person name="Sobczyk M.K."/>
            <person name="Bates H.J."/>
            <person name="Dunwell J.M."/>
            <person name="Nellist C.F."/>
            <person name="Harrison R.J."/>
        </authorList>
    </citation>
    <scope>NUCLEOTIDE SEQUENCE [LARGE SCALE GENOMIC DNA]</scope>
    <source>
        <strain evidence="7 10">A4</strain>
        <strain evidence="6 11">BC-1</strain>
        <strain evidence="5 9">NOV-27</strain>
        <strain evidence="4 12">NOV-5</strain>
        <strain evidence="3 13">NOV-71</strain>
        <strain evidence="2 8">NOV-9</strain>
    </source>
</reference>
<keyword evidence="9" id="KW-1185">Reference proteome</keyword>
<evidence type="ECO:0000313" key="10">
    <source>
        <dbReference type="Proteomes" id="UP000437068"/>
    </source>
</evidence>
<sequence length="122" mass="13735">MGILRIFLLAWGALRVQGWGYRAAARRVQLPAACVETYDCIATPTEERPMCACRLLRIATDTVGRLKRWMAGPKAPGSWLLGIWRGEGDSEVVVLFSVPSPATTSILHELYKYTSYFSFLFY</sequence>
<feature type="chain" id="PRO_5036380916" description="Secreted protein" evidence="1">
    <location>
        <begin position="19"/>
        <end position="122"/>
    </location>
</feature>
<dbReference type="Proteomes" id="UP000441208">
    <property type="component" value="Unassembled WGS sequence"/>
</dbReference>
<accession>A0A6A3Y7H3</accession>
<dbReference type="EMBL" id="QXGF01001140">
    <property type="protein sequence ID" value="KAE8932249.1"/>
    <property type="molecule type" value="Genomic_DNA"/>
</dbReference>
<evidence type="ECO:0000313" key="4">
    <source>
        <dbReference type="EMBL" id="KAE9064431.1"/>
    </source>
</evidence>
<dbReference type="Proteomes" id="UP000429523">
    <property type="component" value="Unassembled WGS sequence"/>
</dbReference>
<dbReference type="Proteomes" id="UP000440367">
    <property type="component" value="Unassembled WGS sequence"/>
</dbReference>
<evidence type="ECO:0000313" key="5">
    <source>
        <dbReference type="EMBL" id="KAE9197989.1"/>
    </source>
</evidence>
<dbReference type="EMBL" id="QXGB01001057">
    <property type="protein sequence ID" value="KAE9197989.1"/>
    <property type="molecule type" value="Genomic_DNA"/>
</dbReference>
<gene>
    <name evidence="7" type="ORF">PF001_g15714</name>
    <name evidence="6" type="ORF">PF002_g17917</name>
    <name evidence="5" type="ORF">PF005_g16307</name>
    <name evidence="4" type="ORF">PF006_g30699</name>
    <name evidence="3" type="ORF">PF007_g30107</name>
    <name evidence="2" type="ORF">PF009_g17714</name>
</gene>
<dbReference type="EMBL" id="QXFZ01005126">
    <property type="protein sequence ID" value="KAE9061861.1"/>
    <property type="molecule type" value="Genomic_DNA"/>
</dbReference>
<evidence type="ECO:0000313" key="8">
    <source>
        <dbReference type="Proteomes" id="UP000429523"/>
    </source>
</evidence>
<evidence type="ECO:0000313" key="12">
    <source>
        <dbReference type="Proteomes" id="UP000440732"/>
    </source>
</evidence>
<proteinExistence type="predicted"/>
<comment type="caution">
    <text evidence="6">The sequence shown here is derived from an EMBL/GenBank/DDBJ whole genome shotgun (WGS) entry which is preliminary data.</text>
</comment>
<evidence type="ECO:0000313" key="13">
    <source>
        <dbReference type="Proteomes" id="UP000441208"/>
    </source>
</evidence>